<dbReference type="GeneID" id="100829786"/>
<dbReference type="GO" id="GO:0035251">
    <property type="term" value="F:UDP-glucosyltransferase activity"/>
    <property type="evidence" value="ECO:0007669"/>
    <property type="project" value="InterPro"/>
</dbReference>
<proteinExistence type="inferred from homology"/>
<reference evidence="4" key="2">
    <citation type="submission" date="2017-06" db="EMBL/GenBank/DDBJ databases">
        <title>WGS assembly of Brachypodium distachyon.</title>
        <authorList>
            <consortium name="The International Brachypodium Initiative"/>
            <person name="Lucas S."/>
            <person name="Harmon-Smith M."/>
            <person name="Lail K."/>
            <person name="Tice H."/>
            <person name="Grimwood J."/>
            <person name="Bruce D."/>
            <person name="Barry K."/>
            <person name="Shu S."/>
            <person name="Lindquist E."/>
            <person name="Wang M."/>
            <person name="Pitluck S."/>
            <person name="Vogel J.P."/>
            <person name="Garvin D.F."/>
            <person name="Mockler T.C."/>
            <person name="Schmutz J."/>
            <person name="Rokhsar D."/>
            <person name="Bevan M.W."/>
        </authorList>
    </citation>
    <scope>NUCLEOTIDE SEQUENCE</scope>
    <source>
        <strain evidence="4">Bd21</strain>
    </source>
</reference>
<dbReference type="Gramene" id="KQK03512">
    <property type="protein sequence ID" value="KQK03512"/>
    <property type="gene ID" value="BRADI_2g08310v3"/>
</dbReference>
<feature type="region of interest" description="Disordered" evidence="3">
    <location>
        <begin position="56"/>
        <end position="79"/>
    </location>
</feature>
<dbReference type="PANTHER" id="PTHR48048">
    <property type="entry name" value="GLYCOSYLTRANSFERASE"/>
    <property type="match status" value="1"/>
</dbReference>
<dbReference type="OMA" id="QNDASNM"/>
<evidence type="ECO:0008006" key="7">
    <source>
        <dbReference type="Google" id="ProtNLM"/>
    </source>
</evidence>
<organism evidence="5">
    <name type="scientific">Brachypodium distachyon</name>
    <name type="common">Purple false brome</name>
    <name type="synonym">Trachynia distachya</name>
    <dbReference type="NCBI Taxonomy" id="15368"/>
    <lineage>
        <taxon>Eukaryota</taxon>
        <taxon>Viridiplantae</taxon>
        <taxon>Streptophyta</taxon>
        <taxon>Embryophyta</taxon>
        <taxon>Tracheophyta</taxon>
        <taxon>Spermatophyta</taxon>
        <taxon>Magnoliopsida</taxon>
        <taxon>Liliopsida</taxon>
        <taxon>Poales</taxon>
        <taxon>Poaceae</taxon>
        <taxon>BOP clade</taxon>
        <taxon>Pooideae</taxon>
        <taxon>Stipodae</taxon>
        <taxon>Brachypodieae</taxon>
        <taxon>Brachypodium</taxon>
    </lineage>
</organism>
<evidence type="ECO:0000313" key="5">
    <source>
        <dbReference type="EnsemblPlants" id="KQK03512"/>
    </source>
</evidence>
<dbReference type="GO" id="GO:0016757">
    <property type="term" value="F:glycosyltransferase activity"/>
    <property type="evidence" value="ECO:0000318"/>
    <property type="project" value="GO_Central"/>
</dbReference>
<reference evidence="5" key="3">
    <citation type="submission" date="2018-08" db="UniProtKB">
        <authorList>
            <consortium name="EnsemblPlants"/>
        </authorList>
    </citation>
    <scope>IDENTIFICATION</scope>
    <source>
        <strain evidence="5">cv. Bd21</strain>
    </source>
</reference>
<comment type="similarity">
    <text evidence="1">Belongs to the UDP-glycosyltransferase family.</text>
</comment>
<dbReference type="Gene3D" id="3.40.50.2000">
    <property type="entry name" value="Glycogen Phosphorylase B"/>
    <property type="match status" value="2"/>
</dbReference>
<keyword evidence="6" id="KW-1185">Reference proteome</keyword>
<dbReference type="EMBL" id="CM000881">
    <property type="protein sequence ID" value="KQK03512.1"/>
    <property type="molecule type" value="Genomic_DNA"/>
</dbReference>
<dbReference type="PANTHER" id="PTHR48048:SF69">
    <property type="entry name" value="GLYCOSYLTRANSFERASE"/>
    <property type="match status" value="1"/>
</dbReference>
<dbReference type="SUPFAM" id="SSF53756">
    <property type="entry name" value="UDP-Glycosyltransferase/glycogen phosphorylase"/>
    <property type="match status" value="1"/>
</dbReference>
<evidence type="ECO:0000313" key="6">
    <source>
        <dbReference type="Proteomes" id="UP000008810"/>
    </source>
</evidence>
<evidence type="ECO:0000256" key="1">
    <source>
        <dbReference type="ARBA" id="ARBA00009995"/>
    </source>
</evidence>
<reference evidence="4 5" key="1">
    <citation type="journal article" date="2010" name="Nature">
        <title>Genome sequencing and analysis of the model grass Brachypodium distachyon.</title>
        <authorList>
            <consortium name="International Brachypodium Initiative"/>
        </authorList>
    </citation>
    <scope>NUCLEOTIDE SEQUENCE [LARGE SCALE GENOMIC DNA]</scope>
    <source>
        <strain evidence="4 5">Bd21</strain>
    </source>
</reference>
<dbReference type="EnsemblPlants" id="KQK03512">
    <property type="protein sequence ID" value="KQK03512"/>
    <property type="gene ID" value="BRADI_2g08310v3"/>
</dbReference>
<protein>
    <recommendedName>
        <fullName evidence="7">Glycosyltransferase</fullName>
    </recommendedName>
</protein>
<dbReference type="HOGENOM" id="CLU_001724_3_2_1"/>
<dbReference type="eggNOG" id="KOG1192">
    <property type="taxonomic scope" value="Eukaryota"/>
</dbReference>
<dbReference type="RefSeq" id="XP_003566222.2">
    <property type="nucleotide sequence ID" value="XM_003566174.4"/>
</dbReference>
<dbReference type="InterPro" id="IPR002213">
    <property type="entry name" value="UDP_glucos_trans"/>
</dbReference>
<evidence type="ECO:0000313" key="4">
    <source>
        <dbReference type="EMBL" id="KQK03512.1"/>
    </source>
</evidence>
<dbReference type="FunFam" id="3.40.50.2000:FF:000089">
    <property type="entry name" value="Glycosyltransferase"/>
    <property type="match status" value="1"/>
</dbReference>
<dbReference type="KEGG" id="bdi:100829786"/>
<dbReference type="Proteomes" id="UP000008810">
    <property type="component" value="Chromosome 2"/>
</dbReference>
<sequence length="487" mass="52402">MESMANSPTIVLLPVWGAGHFMPMLEAGKQLVASSGRAMSLTVLLMPSPTAQAASEISGHIRRLQQQEDQDDDGNGNGIRFHHLPEVKLPTDHSGIEEFISRIVQLHAPHLRAAMAGLRCPVAALVVDIFCAPALDVARDLAVPAYVYFTSSAALLALILRSPALREEEFHADGGLDLPGFPAPVPLCSLPDTMLERKKTTYSWFVDTGRRYMEANAIIVNTAAGLEPGVLAAIAAPAVYPIGPVLALTPTPPADAGPDACVKWLDSQPRASVLFLCFGSKGFLTTPQVQAIAHGLERSGHRFLWVLRGRPEDTSHGKRSPMDADLAELLPEGFLDKTKGRGLVWPKRAPQKEILAHGAVGGFVTHCGWNSVLESLWFGVPMLPWPLGADQHLNAFAMASGDMMGVAVPLKVDRERGNFVEAAELERAVRSLMAGAGQVRDKAMEMMKVCRDAVDQSQAGSSCASLRRLSKELLQGAVLLPKPNTHL</sequence>
<dbReference type="InterPro" id="IPR050481">
    <property type="entry name" value="UDP-glycosyltransf_plant"/>
</dbReference>
<evidence type="ECO:0000256" key="2">
    <source>
        <dbReference type="ARBA" id="ARBA00022679"/>
    </source>
</evidence>
<gene>
    <name evidence="5" type="primary">LOC100829786</name>
    <name evidence="4" type="ORF">BRADI_2g08310v3</name>
</gene>
<evidence type="ECO:0000256" key="3">
    <source>
        <dbReference type="SAM" id="MobiDB-lite"/>
    </source>
</evidence>
<keyword evidence="2" id="KW-0808">Transferase</keyword>
<accession>I1HDR1</accession>
<dbReference type="AlphaFoldDB" id="I1HDR1"/>
<dbReference type="FunFam" id="3.40.50.2000:FF:000056">
    <property type="entry name" value="Glycosyltransferase"/>
    <property type="match status" value="1"/>
</dbReference>
<dbReference type="Pfam" id="PF00201">
    <property type="entry name" value="UDPGT"/>
    <property type="match status" value="1"/>
</dbReference>
<name>I1HDR1_BRADI</name>
<dbReference type="OrthoDB" id="5835829at2759"/>
<dbReference type="CDD" id="cd03784">
    <property type="entry name" value="GT1_Gtf-like"/>
    <property type="match status" value="1"/>
</dbReference>